<dbReference type="Pfam" id="PF18029">
    <property type="entry name" value="Glyoxalase_6"/>
    <property type="match status" value="1"/>
</dbReference>
<keyword evidence="3" id="KW-1185">Reference proteome</keyword>
<dbReference type="PANTHER" id="PTHR33993">
    <property type="entry name" value="GLYOXALASE-RELATED"/>
    <property type="match status" value="1"/>
</dbReference>
<dbReference type="InterPro" id="IPR029068">
    <property type="entry name" value="Glyas_Bleomycin-R_OHBP_Dase"/>
</dbReference>
<proteinExistence type="predicted"/>
<dbReference type="InterPro" id="IPR052164">
    <property type="entry name" value="Anthracycline_SecMetBiosynth"/>
</dbReference>
<protein>
    <submittedName>
        <fullName evidence="2">Putative glyoxalase/bleomycin resistance protein</fullName>
    </submittedName>
</protein>
<dbReference type="EMBL" id="BOON01000076">
    <property type="protein sequence ID" value="GII26379.1"/>
    <property type="molecule type" value="Genomic_DNA"/>
</dbReference>
<dbReference type="InterPro" id="IPR041581">
    <property type="entry name" value="Glyoxalase_6"/>
</dbReference>
<evidence type="ECO:0000313" key="3">
    <source>
        <dbReference type="Proteomes" id="UP000599074"/>
    </source>
</evidence>
<evidence type="ECO:0000313" key="2">
    <source>
        <dbReference type="EMBL" id="GII26379.1"/>
    </source>
</evidence>
<dbReference type="Pfam" id="PF00903">
    <property type="entry name" value="Glyoxalase"/>
    <property type="match status" value="1"/>
</dbReference>
<dbReference type="CDD" id="cd07247">
    <property type="entry name" value="SgaA_N_like"/>
    <property type="match status" value="2"/>
</dbReference>
<dbReference type="Proteomes" id="UP000599074">
    <property type="component" value="Unassembled WGS sequence"/>
</dbReference>
<feature type="domain" description="VOC" evidence="1">
    <location>
        <begin position="1"/>
        <end position="105"/>
    </location>
</feature>
<organism evidence="2 3">
    <name type="scientific">Planosporangium mesophilum</name>
    <dbReference type="NCBI Taxonomy" id="689768"/>
    <lineage>
        <taxon>Bacteria</taxon>
        <taxon>Bacillati</taxon>
        <taxon>Actinomycetota</taxon>
        <taxon>Actinomycetes</taxon>
        <taxon>Micromonosporales</taxon>
        <taxon>Micromonosporaceae</taxon>
        <taxon>Planosporangium</taxon>
    </lineage>
</organism>
<dbReference type="SUPFAM" id="SSF54593">
    <property type="entry name" value="Glyoxalase/Bleomycin resistance protein/Dihydroxybiphenyl dioxygenase"/>
    <property type="match status" value="2"/>
</dbReference>
<dbReference type="PANTHER" id="PTHR33993:SF10">
    <property type="entry name" value="CONSERVED PROTEIN"/>
    <property type="match status" value="1"/>
</dbReference>
<accession>A0A8J3THJ2</accession>
<evidence type="ECO:0000259" key="1">
    <source>
        <dbReference type="PROSITE" id="PS51819"/>
    </source>
</evidence>
<reference evidence="2" key="1">
    <citation type="submission" date="2021-01" db="EMBL/GenBank/DDBJ databases">
        <title>Whole genome shotgun sequence of Planosporangium mesophilum NBRC 109066.</title>
        <authorList>
            <person name="Komaki H."/>
            <person name="Tamura T."/>
        </authorList>
    </citation>
    <scope>NUCLEOTIDE SEQUENCE</scope>
    <source>
        <strain evidence="2">NBRC 109066</strain>
    </source>
</reference>
<dbReference type="PROSITE" id="PS51819">
    <property type="entry name" value="VOC"/>
    <property type="match status" value="2"/>
</dbReference>
<feature type="domain" description="VOC" evidence="1">
    <location>
        <begin position="119"/>
        <end position="235"/>
    </location>
</feature>
<dbReference type="AlphaFoldDB" id="A0A8J3THJ2"/>
<gene>
    <name evidence="2" type="ORF">Pme01_59760</name>
</gene>
<comment type="caution">
    <text evidence="2">The sequence shown here is derived from an EMBL/GenBank/DDBJ whole genome shotgun (WGS) entry which is preliminary data.</text>
</comment>
<dbReference type="Gene3D" id="3.10.180.10">
    <property type="entry name" value="2,3-Dihydroxybiphenyl 1,2-Dioxygenase, domain 1"/>
    <property type="match status" value="2"/>
</dbReference>
<dbReference type="InterPro" id="IPR004360">
    <property type="entry name" value="Glyas_Fos-R_dOase_dom"/>
</dbReference>
<name>A0A8J3THJ2_9ACTN</name>
<sequence length="243" mass="26015">MSTPDAEASREFYGDLFGWTWAGGSVDGYLNFYLGDRAVAGLRTADPGSPSAWMPYVTTEDADATVARVRENGGSVLSGPSELSDAARIAVVADPAGAALGVWQRLRFAGAQVANEFGTVCWSELATGTPDDAMTFYGRVFGWSHRPAEAADGTPYTEWYRADRTVAGLIDIESWFATRVPAHWTVTMLVEDCARTAARALELGGKVQLTPIDIGVGTYAQLIDPQGAGFRILELDPELAQAL</sequence>
<dbReference type="RefSeq" id="WP_168113541.1">
    <property type="nucleotide sequence ID" value="NZ_BOON01000076.1"/>
</dbReference>
<dbReference type="InterPro" id="IPR037523">
    <property type="entry name" value="VOC_core"/>
</dbReference>